<keyword evidence="2" id="KW-0378">Hydrolase</keyword>
<accession>A0ABS7NM99</accession>
<dbReference type="InterPro" id="IPR050287">
    <property type="entry name" value="MTA/SAH_deaminase"/>
</dbReference>
<dbReference type="Gene3D" id="2.30.40.10">
    <property type="entry name" value="Urease, subunit C, domain 1"/>
    <property type="match status" value="1"/>
</dbReference>
<dbReference type="SUPFAM" id="SSF51556">
    <property type="entry name" value="Metallo-dependent hydrolases"/>
    <property type="match status" value="1"/>
</dbReference>
<reference evidence="4 5" key="1">
    <citation type="submission" date="2021-06" db="EMBL/GenBank/DDBJ databases">
        <title>50 bacteria genomes isolated from Dapeng, Shenzhen, China.</title>
        <authorList>
            <person name="Zheng W."/>
            <person name="Yu S."/>
            <person name="Huang Y."/>
        </authorList>
    </citation>
    <scope>NUCLEOTIDE SEQUENCE [LARGE SCALE GENOMIC DNA]</scope>
    <source>
        <strain evidence="4 5">DP1N14-2</strain>
    </source>
</reference>
<sequence length="471" mass="50061">MTALKNRLAASGDLLLLPGKLLHQGECRTGLGVLVRGGRFQDIDNAEALCARHPELDPLRLPDHLMMPGFIDAHTHLTQSLGKSLVFGEPSEIFRRIWVPLEASLDERLVYLSAKLAALESLRGGFTTAVDAGTRSDGCIGALASAARETGLRSVVGYICNDLGGTAKVADQATILARAEQHLAAWESDPLIHPSLAVSIPEVATDGMLASVSSLSAEAGVVFQSHVNEHLVAVERSLVARGQRPLEHLASIGALGPHVLIAHSTLVTPQELNLLRDSGTAVAYNPVASVWKGNAVAPALQMEALGIRFGLGTDGTRADGFRLMDAGESLQRAGFGLATGDSSCGGGWLWLDAATSRAADAAGLGAVTGDIALGLAADFLLVDLDRPEFTPSHDLIWELVRYGCRDQIDAVFTQGELRLWQGWPLNWDAKALMDEVRELSDAAIAGAGVQRIHPVSSRHRAQALQKQVRPK</sequence>
<protein>
    <submittedName>
        <fullName evidence="4">Amidohydrolase family protein</fullName>
    </submittedName>
</protein>
<dbReference type="EMBL" id="JAHVJA010000027">
    <property type="protein sequence ID" value="MBY6142307.1"/>
    <property type="molecule type" value="Genomic_DNA"/>
</dbReference>
<gene>
    <name evidence="4" type="ORF">KUV26_23020</name>
</gene>
<dbReference type="Pfam" id="PF01979">
    <property type="entry name" value="Amidohydro_1"/>
    <property type="match status" value="1"/>
</dbReference>
<name>A0ABS7NM99_9RHOB</name>
<dbReference type="InterPro" id="IPR032466">
    <property type="entry name" value="Metal_Hydrolase"/>
</dbReference>
<evidence type="ECO:0000259" key="3">
    <source>
        <dbReference type="Pfam" id="PF01979"/>
    </source>
</evidence>
<dbReference type="PANTHER" id="PTHR43794:SF11">
    <property type="entry name" value="AMIDOHYDROLASE-RELATED DOMAIN-CONTAINING PROTEIN"/>
    <property type="match status" value="1"/>
</dbReference>
<evidence type="ECO:0000313" key="4">
    <source>
        <dbReference type="EMBL" id="MBY6142307.1"/>
    </source>
</evidence>
<evidence type="ECO:0000256" key="1">
    <source>
        <dbReference type="ARBA" id="ARBA00006745"/>
    </source>
</evidence>
<organism evidence="4 5">
    <name type="scientific">Leisingera daeponensis</name>
    <dbReference type="NCBI Taxonomy" id="405746"/>
    <lineage>
        <taxon>Bacteria</taxon>
        <taxon>Pseudomonadati</taxon>
        <taxon>Pseudomonadota</taxon>
        <taxon>Alphaproteobacteria</taxon>
        <taxon>Rhodobacterales</taxon>
        <taxon>Roseobacteraceae</taxon>
        <taxon>Leisingera</taxon>
    </lineage>
</organism>
<dbReference type="PANTHER" id="PTHR43794">
    <property type="entry name" value="AMINOHYDROLASE SSNA-RELATED"/>
    <property type="match status" value="1"/>
</dbReference>
<evidence type="ECO:0000313" key="5">
    <source>
        <dbReference type="Proteomes" id="UP000766629"/>
    </source>
</evidence>
<proteinExistence type="inferred from homology"/>
<comment type="similarity">
    <text evidence="1">Belongs to the metallo-dependent hydrolases superfamily. ATZ/TRZ family.</text>
</comment>
<evidence type="ECO:0000256" key="2">
    <source>
        <dbReference type="ARBA" id="ARBA00022801"/>
    </source>
</evidence>
<dbReference type="SUPFAM" id="SSF51338">
    <property type="entry name" value="Composite domain of metallo-dependent hydrolases"/>
    <property type="match status" value="2"/>
</dbReference>
<dbReference type="InterPro" id="IPR006680">
    <property type="entry name" value="Amidohydro-rel"/>
</dbReference>
<keyword evidence="5" id="KW-1185">Reference proteome</keyword>
<comment type="caution">
    <text evidence="4">The sequence shown here is derived from an EMBL/GenBank/DDBJ whole genome shotgun (WGS) entry which is preliminary data.</text>
</comment>
<dbReference type="Proteomes" id="UP000766629">
    <property type="component" value="Unassembled WGS sequence"/>
</dbReference>
<feature type="domain" description="Amidohydrolase-related" evidence="3">
    <location>
        <begin position="66"/>
        <end position="416"/>
    </location>
</feature>
<dbReference type="InterPro" id="IPR011059">
    <property type="entry name" value="Metal-dep_hydrolase_composite"/>
</dbReference>
<dbReference type="Gene3D" id="3.20.20.140">
    <property type="entry name" value="Metal-dependent hydrolases"/>
    <property type="match status" value="1"/>
</dbReference>
<dbReference type="RefSeq" id="WP_222510211.1">
    <property type="nucleotide sequence ID" value="NZ_JAHVJA010000027.1"/>
</dbReference>